<dbReference type="InterPro" id="IPR001452">
    <property type="entry name" value="SH3_domain"/>
</dbReference>
<dbReference type="PANTHER" id="PTHR15176">
    <property type="entry name" value="NEPHROCYSTIN"/>
    <property type="match status" value="1"/>
</dbReference>
<keyword evidence="5" id="KW-1185">Reference proteome</keyword>
<evidence type="ECO:0000259" key="4">
    <source>
        <dbReference type="PROSITE" id="PS50002"/>
    </source>
</evidence>
<dbReference type="Pfam" id="PF00018">
    <property type="entry name" value="SH3_1"/>
    <property type="match status" value="1"/>
</dbReference>
<reference evidence="6" key="1">
    <citation type="submission" date="2025-08" db="UniProtKB">
        <authorList>
            <consortium name="RefSeq"/>
        </authorList>
    </citation>
    <scope>IDENTIFICATION</scope>
</reference>
<dbReference type="PANTHER" id="PTHR15176:SF1">
    <property type="entry name" value="NEPHROCYSTIN-1"/>
    <property type="match status" value="1"/>
</dbReference>
<evidence type="ECO:0000256" key="2">
    <source>
        <dbReference type="PROSITE-ProRule" id="PRU00192"/>
    </source>
</evidence>
<evidence type="ECO:0000313" key="6">
    <source>
        <dbReference type="RefSeq" id="XP_065672356.1"/>
    </source>
</evidence>
<name>A0ABM4DD76_HYDVU</name>
<evidence type="ECO:0000313" key="5">
    <source>
        <dbReference type="Proteomes" id="UP001652625"/>
    </source>
</evidence>
<dbReference type="SUPFAM" id="SSF50044">
    <property type="entry name" value="SH3-domain"/>
    <property type="match status" value="1"/>
</dbReference>
<dbReference type="RefSeq" id="XP_065672356.1">
    <property type="nucleotide sequence ID" value="XM_065816284.1"/>
</dbReference>
<protein>
    <submittedName>
        <fullName evidence="6">Nephrocystin-1 isoform X6</fullName>
    </submittedName>
</protein>
<feature type="domain" description="SH3" evidence="4">
    <location>
        <begin position="219"/>
        <end position="279"/>
    </location>
</feature>
<proteinExistence type="predicted"/>
<feature type="compositionally biased region" description="Acidic residues" evidence="3">
    <location>
        <begin position="160"/>
        <end position="206"/>
    </location>
</feature>
<evidence type="ECO:0000256" key="1">
    <source>
        <dbReference type="ARBA" id="ARBA00022443"/>
    </source>
</evidence>
<accession>A0ABM4DD76</accession>
<dbReference type="PROSITE" id="PS50002">
    <property type="entry name" value="SH3"/>
    <property type="match status" value="1"/>
</dbReference>
<gene>
    <name evidence="6" type="primary">LOC101236702</name>
</gene>
<feature type="region of interest" description="Disordered" evidence="3">
    <location>
        <begin position="115"/>
        <end position="210"/>
    </location>
</feature>
<dbReference type="GeneID" id="101236702"/>
<organism evidence="5 6">
    <name type="scientific">Hydra vulgaris</name>
    <name type="common">Hydra</name>
    <name type="synonym">Hydra attenuata</name>
    <dbReference type="NCBI Taxonomy" id="6087"/>
    <lineage>
        <taxon>Eukaryota</taxon>
        <taxon>Metazoa</taxon>
        <taxon>Cnidaria</taxon>
        <taxon>Hydrozoa</taxon>
        <taxon>Hydroidolina</taxon>
        <taxon>Anthoathecata</taxon>
        <taxon>Aplanulata</taxon>
        <taxon>Hydridae</taxon>
        <taxon>Hydra</taxon>
    </lineage>
</organism>
<sequence>MSNKKPPSGTSSQLIKLTREIDRIKFKVDDICSNELQNVGVASSDRLAVLNVVKELQNDVGLIIRKLKTLTATDERMVTSIFEKQKSQESQRILNLQSKLNSIIDQLEPDKVEEDYFRSLSPQQKNKGNRKMKQEILTEDEDGSDLAESNSKGDKHTILSEDEEEEDEEEEENNDDDEDNEEKNGDNDNDDNDDDDDDDDDEEEGDSVVKKKNIRNKDNYIYCVEALSDFKAEQEGDLTFLKGEIIYITKANEDGWWDGINKKGENGLVPSTLVKVVEDNTKHKLNELSSSTKKKSGKELWDNTLRRSSPPAKIGVTDVLKAMKAVPSGFRNSTLGKLYKLEVNRASSWVHPKASSSNVQFDYLFWDNINEQLRCQSVSICRIISLISARSIPIPGVGINILSRHIYIALWDNSKILSNIHVVRAVPTNIEENWAFTPKVTKMIPSLYDGEVIVRANIQNKDVCVLFELNYTYVRLSTGEVSDICCGWASLPLFDEVGAPVENKSFELTLKGGTPFEKGVVLDMTLSLNSNQSFLQNLIHFNRQPRIIVKTTNCSKLDKETFDLLPDTLVTCQKYSRFIGLYRHHAALLCCKEEIISSDPICDPILSHFPRALDFTDMMDALHMTWSEKSRISLKRAQRRDVNYLHSLFEQCFFESIYGLFQVSNLPSMEWANENVERARYGFIMDFLQRKNALGNLLSSDIAFKPLNVNKLKFDVVSKHTARRPPIISSDITSL</sequence>
<evidence type="ECO:0000256" key="3">
    <source>
        <dbReference type="SAM" id="MobiDB-lite"/>
    </source>
</evidence>
<dbReference type="Proteomes" id="UP001652625">
    <property type="component" value="Chromosome 13"/>
</dbReference>
<dbReference type="InterPro" id="IPR036028">
    <property type="entry name" value="SH3-like_dom_sf"/>
</dbReference>
<keyword evidence="1 2" id="KW-0728">SH3 domain</keyword>
<dbReference type="InterPro" id="IPR039687">
    <property type="entry name" value="NPHP1"/>
</dbReference>
<dbReference type="Gene3D" id="2.30.30.40">
    <property type="entry name" value="SH3 Domains"/>
    <property type="match status" value="1"/>
</dbReference>
<dbReference type="SMART" id="SM00326">
    <property type="entry name" value="SH3"/>
    <property type="match status" value="1"/>
</dbReference>